<dbReference type="AlphaFoldDB" id="A0A1C3ZU51"/>
<organism evidence="2 3">
    <name type="scientific">Gilliamella bombicola</name>
    <dbReference type="NCBI Taxonomy" id="1798182"/>
    <lineage>
        <taxon>Bacteria</taxon>
        <taxon>Pseudomonadati</taxon>
        <taxon>Pseudomonadota</taxon>
        <taxon>Gammaproteobacteria</taxon>
        <taxon>Orbales</taxon>
        <taxon>Orbaceae</taxon>
        <taxon>Gilliamella</taxon>
    </lineage>
</organism>
<evidence type="ECO:0000313" key="3">
    <source>
        <dbReference type="Proteomes" id="UP000199670"/>
    </source>
</evidence>
<dbReference type="GO" id="GO:0003676">
    <property type="term" value="F:nucleic acid binding"/>
    <property type="evidence" value="ECO:0007669"/>
    <property type="project" value="InterPro"/>
</dbReference>
<proteinExistence type="predicted"/>
<accession>A0A1C3ZU51</accession>
<keyword evidence="3" id="KW-1185">Reference proteome</keyword>
<dbReference type="InterPro" id="IPR012337">
    <property type="entry name" value="RNaseH-like_sf"/>
</dbReference>
<evidence type="ECO:0000313" key="2">
    <source>
        <dbReference type="EMBL" id="SCB85792.1"/>
    </source>
</evidence>
<dbReference type="PROSITE" id="PS50994">
    <property type="entry name" value="INTEGRASE"/>
    <property type="match status" value="1"/>
</dbReference>
<reference evidence="3" key="1">
    <citation type="submission" date="2016-08" db="EMBL/GenBank/DDBJ databases">
        <authorList>
            <person name="Varghese N."/>
            <person name="Submissions Spin"/>
        </authorList>
    </citation>
    <scope>NUCLEOTIDE SEQUENCE [LARGE SCALE GENOMIC DNA]</scope>
    <source>
        <strain evidence="3">R-53248</strain>
    </source>
</reference>
<evidence type="ECO:0000259" key="1">
    <source>
        <dbReference type="PROSITE" id="PS50994"/>
    </source>
</evidence>
<name>A0A1C3ZU51_9GAMM</name>
<dbReference type="SUPFAM" id="SSF53098">
    <property type="entry name" value="Ribonuclease H-like"/>
    <property type="match status" value="1"/>
</dbReference>
<feature type="domain" description="Integrase catalytic" evidence="1">
    <location>
        <begin position="76"/>
        <end position="168"/>
    </location>
</feature>
<dbReference type="EMBL" id="FMAQ01000002">
    <property type="protein sequence ID" value="SCB85792.1"/>
    <property type="molecule type" value="Genomic_DNA"/>
</dbReference>
<dbReference type="GO" id="GO:0015074">
    <property type="term" value="P:DNA integration"/>
    <property type="evidence" value="ECO:0007669"/>
    <property type="project" value="InterPro"/>
</dbReference>
<dbReference type="Proteomes" id="UP000199670">
    <property type="component" value="Unassembled WGS sequence"/>
</dbReference>
<gene>
    <name evidence="2" type="ORF">GA0061081_10290</name>
</gene>
<dbReference type="InterPro" id="IPR036397">
    <property type="entry name" value="RNaseH_sf"/>
</dbReference>
<dbReference type="InterPro" id="IPR001584">
    <property type="entry name" value="Integrase_cat-core"/>
</dbReference>
<sequence>MLTLSYTFFHLKLIPNLYLYLRMKRNNKLKTIYSLVSMIFHVSSMRSFTPINPNLAQHYFLQNDVLAQCPYTIECIYSDNGREYQDTCEYLFVKTCNNHPINQKFTKPACQQTNRKAERVIRTLMAMWHNLQIFEDSKDRQQKLKRFINYYNMVKPHKAISEKTSYEF</sequence>
<protein>
    <submittedName>
        <fullName evidence="2">Integrase core domain-containing protein</fullName>
    </submittedName>
</protein>
<dbReference type="Gene3D" id="3.30.420.10">
    <property type="entry name" value="Ribonuclease H-like superfamily/Ribonuclease H"/>
    <property type="match status" value="1"/>
</dbReference>
<dbReference type="Pfam" id="PF13683">
    <property type="entry name" value="rve_3"/>
    <property type="match status" value="1"/>
</dbReference>
<dbReference type="STRING" id="1798182.GA0061081_10290"/>